<evidence type="ECO:0000313" key="1">
    <source>
        <dbReference type="EMBL" id="KAG2229627.1"/>
    </source>
</evidence>
<dbReference type="EMBL" id="JAEPRE010000256">
    <property type="protein sequence ID" value="KAG2229627.1"/>
    <property type="molecule type" value="Genomic_DNA"/>
</dbReference>
<sequence>TLSFSRNRILDFSDESPGSPVILLHVLREEIAANLKEPELEKRNLVLVFKHLEVTKKLKNATFSSSLEVGKSLVHGLLDILEMSLKGIKRRSVDECIVSSSKSNSSNDCFTEVIWNMLLRLILYQASHLFGAF</sequence>
<feature type="non-terminal residue" evidence="1">
    <location>
        <position position="1"/>
    </location>
</feature>
<organism evidence="1 2">
    <name type="scientific">Thamnidium elegans</name>
    <dbReference type="NCBI Taxonomy" id="101142"/>
    <lineage>
        <taxon>Eukaryota</taxon>
        <taxon>Fungi</taxon>
        <taxon>Fungi incertae sedis</taxon>
        <taxon>Mucoromycota</taxon>
        <taxon>Mucoromycotina</taxon>
        <taxon>Mucoromycetes</taxon>
        <taxon>Mucorales</taxon>
        <taxon>Mucorineae</taxon>
        <taxon>Mucoraceae</taxon>
        <taxon>Thamnidium</taxon>
    </lineage>
</organism>
<gene>
    <name evidence="1" type="ORF">INT48_001234</name>
</gene>
<proteinExistence type="predicted"/>
<dbReference type="AlphaFoldDB" id="A0A8H7VSD4"/>
<comment type="caution">
    <text evidence="1">The sequence shown here is derived from an EMBL/GenBank/DDBJ whole genome shotgun (WGS) entry which is preliminary data.</text>
</comment>
<dbReference type="Proteomes" id="UP000613177">
    <property type="component" value="Unassembled WGS sequence"/>
</dbReference>
<protein>
    <submittedName>
        <fullName evidence="1">Uncharacterized protein</fullName>
    </submittedName>
</protein>
<reference evidence="1" key="1">
    <citation type="submission" date="2021-01" db="EMBL/GenBank/DDBJ databases">
        <title>Metabolic potential, ecology and presence of endohyphal bacteria is reflected in genomic diversity of Mucoromycotina.</title>
        <authorList>
            <person name="Muszewska A."/>
            <person name="Okrasinska A."/>
            <person name="Steczkiewicz K."/>
            <person name="Drgas O."/>
            <person name="Orlowska M."/>
            <person name="Perlinska-Lenart U."/>
            <person name="Aleksandrzak-Piekarczyk T."/>
            <person name="Szatraj K."/>
            <person name="Zielenkiewicz U."/>
            <person name="Pilsyk S."/>
            <person name="Malc E."/>
            <person name="Mieczkowski P."/>
            <person name="Kruszewska J.S."/>
            <person name="Biernat P."/>
            <person name="Pawlowska J."/>
        </authorList>
    </citation>
    <scope>NUCLEOTIDE SEQUENCE</scope>
    <source>
        <strain evidence="1">WA0000018081</strain>
    </source>
</reference>
<keyword evidence="2" id="KW-1185">Reference proteome</keyword>
<accession>A0A8H7VSD4</accession>
<evidence type="ECO:0000313" key="2">
    <source>
        <dbReference type="Proteomes" id="UP000613177"/>
    </source>
</evidence>
<name>A0A8H7VSD4_9FUNG</name>